<dbReference type="Proteomes" id="UP001281410">
    <property type="component" value="Unassembled WGS sequence"/>
</dbReference>
<evidence type="ECO:0000313" key="1">
    <source>
        <dbReference type="EMBL" id="KAK3218616.1"/>
    </source>
</evidence>
<dbReference type="AlphaFoldDB" id="A0AAE0E864"/>
<dbReference type="InterPro" id="IPR040256">
    <property type="entry name" value="At4g02000-like"/>
</dbReference>
<accession>A0AAE0E864</accession>
<dbReference type="EMBL" id="JANJYJ010000004">
    <property type="protein sequence ID" value="KAK3218616.1"/>
    <property type="molecule type" value="Genomic_DNA"/>
</dbReference>
<proteinExistence type="predicted"/>
<sequence>MVRFFDLSWEYWHPKIIFELARGIRVPLRLEKATSDEDFSHYARVLVVMDVSSVLLTSVLLERDEFHSSFIVVEYKNLPAFCSTCSSIGHLFSSYRWNKSSKEEVPLSNDFLATHHDLDGQDSVVVHTSGHTSRPSSRLGHTARRFLVFVWSSSVHCHDQQLTVSLSIGSRVYWYAFVCVSTSVVVRRSGYSIFHKIWSSLVVGRPHQVVINKLRSLKNALKTWNWEVFRDLNSAITGKSAELHSIQLDLSNRVFSTDLFMAKVSVLSELDVLLHRHEYFFRDWSRVRWLYDGDHKISFFHASIRSRHYRNTISAISINEVLSEDRPAIMDYIIGYYSDLFSLDVSRVGRDLSIVNDVIPSLVTAVENAFLTSIPFADVIHDAVFVMDDASSPRPDGFSGRFYQRCWDVVGSDVVLTVHDFFITGVIFLDLNSIFIILLSKQRDLISIDQFQPIVLSNFLFKISSKILADCLISSGCGQDYFFSVVQIHLRLAYRGLYCFGF</sequence>
<gene>
    <name evidence="1" type="ORF">Dsin_012586</name>
</gene>
<evidence type="ECO:0000313" key="2">
    <source>
        <dbReference type="Proteomes" id="UP001281410"/>
    </source>
</evidence>
<reference evidence="1" key="1">
    <citation type="journal article" date="2023" name="Plant J.">
        <title>Genome sequences and population genomics provide insights into the demographic history, inbreeding, and mutation load of two 'living fossil' tree species of Dipteronia.</title>
        <authorList>
            <person name="Feng Y."/>
            <person name="Comes H.P."/>
            <person name="Chen J."/>
            <person name="Zhu S."/>
            <person name="Lu R."/>
            <person name="Zhang X."/>
            <person name="Li P."/>
            <person name="Qiu J."/>
            <person name="Olsen K.M."/>
            <person name="Qiu Y."/>
        </authorList>
    </citation>
    <scope>NUCLEOTIDE SEQUENCE</scope>
    <source>
        <strain evidence="1">NBL</strain>
    </source>
</reference>
<evidence type="ECO:0008006" key="3">
    <source>
        <dbReference type="Google" id="ProtNLM"/>
    </source>
</evidence>
<name>A0AAE0E864_9ROSI</name>
<protein>
    <recommendedName>
        <fullName evidence="3">Reverse transcriptase</fullName>
    </recommendedName>
</protein>
<dbReference type="PANTHER" id="PTHR31286">
    <property type="entry name" value="GLYCINE-RICH CELL WALL STRUCTURAL PROTEIN 1.8-LIKE"/>
    <property type="match status" value="1"/>
</dbReference>
<keyword evidence="2" id="KW-1185">Reference proteome</keyword>
<comment type="caution">
    <text evidence="1">The sequence shown here is derived from an EMBL/GenBank/DDBJ whole genome shotgun (WGS) entry which is preliminary data.</text>
</comment>
<dbReference type="PANTHER" id="PTHR31286:SF60">
    <property type="entry name" value="PROTEIN, PUTATIVE-RELATED"/>
    <property type="match status" value="1"/>
</dbReference>
<organism evidence="1 2">
    <name type="scientific">Dipteronia sinensis</name>
    <dbReference type="NCBI Taxonomy" id="43782"/>
    <lineage>
        <taxon>Eukaryota</taxon>
        <taxon>Viridiplantae</taxon>
        <taxon>Streptophyta</taxon>
        <taxon>Embryophyta</taxon>
        <taxon>Tracheophyta</taxon>
        <taxon>Spermatophyta</taxon>
        <taxon>Magnoliopsida</taxon>
        <taxon>eudicotyledons</taxon>
        <taxon>Gunneridae</taxon>
        <taxon>Pentapetalae</taxon>
        <taxon>rosids</taxon>
        <taxon>malvids</taxon>
        <taxon>Sapindales</taxon>
        <taxon>Sapindaceae</taxon>
        <taxon>Hippocastanoideae</taxon>
        <taxon>Acereae</taxon>
        <taxon>Dipteronia</taxon>
    </lineage>
</organism>